<proteinExistence type="predicted"/>
<reference evidence="2" key="1">
    <citation type="journal article" date="2019" name="Int. J. Syst. Evol. Microbiol.">
        <title>The Global Catalogue of Microorganisms (GCM) 10K type strain sequencing project: providing services to taxonomists for standard genome sequencing and annotation.</title>
        <authorList>
            <consortium name="The Broad Institute Genomics Platform"/>
            <consortium name="The Broad Institute Genome Sequencing Center for Infectious Disease"/>
            <person name="Wu L."/>
            <person name="Ma J."/>
        </authorList>
    </citation>
    <scope>NUCLEOTIDE SEQUENCE [LARGE SCALE GENOMIC DNA]</scope>
    <source>
        <strain evidence="2">JCM 16902</strain>
    </source>
</reference>
<dbReference type="EMBL" id="BAAAZO010000003">
    <property type="protein sequence ID" value="GAA3605786.1"/>
    <property type="molecule type" value="Genomic_DNA"/>
</dbReference>
<evidence type="ECO:0000313" key="2">
    <source>
        <dbReference type="Proteomes" id="UP001501074"/>
    </source>
</evidence>
<evidence type="ECO:0000313" key="1">
    <source>
        <dbReference type="EMBL" id="GAA3605786.1"/>
    </source>
</evidence>
<protein>
    <submittedName>
        <fullName evidence="1">Uncharacterized protein</fullName>
    </submittedName>
</protein>
<accession>A0ABP6ZGV1</accession>
<keyword evidence="2" id="KW-1185">Reference proteome</keyword>
<comment type="caution">
    <text evidence="1">The sequence shown here is derived from an EMBL/GenBank/DDBJ whole genome shotgun (WGS) entry which is preliminary data.</text>
</comment>
<organism evidence="1 2">
    <name type="scientific">Kineosporia mesophila</name>
    <dbReference type="NCBI Taxonomy" id="566012"/>
    <lineage>
        <taxon>Bacteria</taxon>
        <taxon>Bacillati</taxon>
        <taxon>Actinomycetota</taxon>
        <taxon>Actinomycetes</taxon>
        <taxon>Kineosporiales</taxon>
        <taxon>Kineosporiaceae</taxon>
        <taxon>Kineosporia</taxon>
    </lineage>
</organism>
<dbReference type="Proteomes" id="UP001501074">
    <property type="component" value="Unassembled WGS sequence"/>
</dbReference>
<gene>
    <name evidence="1" type="ORF">GCM10022223_21990</name>
</gene>
<name>A0ABP6ZGV1_9ACTN</name>
<sequence length="80" mass="8599">MLVMEFMADLGGDPEAYGDRDVLGWAPAPDEELGGAFVEPLRQLSPELLPELADVDLGGLDFGAIGREVRRSAADPKSWV</sequence>